<dbReference type="SUPFAM" id="SSF103473">
    <property type="entry name" value="MFS general substrate transporter"/>
    <property type="match status" value="1"/>
</dbReference>
<evidence type="ECO:0000256" key="4">
    <source>
        <dbReference type="ARBA" id="ARBA00022989"/>
    </source>
</evidence>
<sequence length="402" mass="42132">MSNTFSKAADSVPNTQWLPVILLWVAGISAAMQFAKFSVSFGDLLVYYEMGPTLTGASLSAVGVAGLVFGVSAGMIASRVGYLKVLVGALMLGGVLSFIQATLPTFHVLLVTRVLEGFSQLGVVVAAPTLIAKLSAPHHKSLTMGIWGTFFGVAFAVCGWIGKQLLEEHGMTTLFLSHGVLITVIGVVLFLVLRQNSVLDIAAVVGNQGGFFSQMARIYRNPRALLPSVIFLFYTLTLVSVLTYVPSLSGDAEGNKWMLIVLPLISTSGTFIAGAIAQYVFRPQKVALLAYSGLAVSALVLSVSVNGSIWFSGLVCVMVLFLGMVPGSALAMIPTLARNPGEQAQSYGLMAQFGNIGGTLGPPTFATAMAAYGLSGLVGLILCICCFGVFFSLLAGRIKPAV</sequence>
<dbReference type="InterPro" id="IPR011701">
    <property type="entry name" value="MFS"/>
</dbReference>
<name>A0A3M8Q645_9GAMM</name>
<keyword evidence="2" id="KW-1003">Cell membrane</keyword>
<dbReference type="InterPro" id="IPR050189">
    <property type="entry name" value="MFS_Efflux_Transporters"/>
</dbReference>
<comment type="subcellular location">
    <subcellularLocation>
        <location evidence="1">Cell membrane</location>
        <topology evidence="1">Multi-pass membrane protein</topology>
    </subcellularLocation>
</comment>
<evidence type="ECO:0000256" key="3">
    <source>
        <dbReference type="ARBA" id="ARBA00022692"/>
    </source>
</evidence>
<keyword evidence="3 6" id="KW-0812">Transmembrane</keyword>
<evidence type="ECO:0000256" key="2">
    <source>
        <dbReference type="ARBA" id="ARBA00022475"/>
    </source>
</evidence>
<feature type="transmembrane region" description="Helical" evidence="6">
    <location>
        <begin position="257"/>
        <end position="281"/>
    </location>
</feature>
<feature type="transmembrane region" description="Helical" evidence="6">
    <location>
        <begin position="59"/>
        <end position="78"/>
    </location>
</feature>
<dbReference type="Proteomes" id="UP000280507">
    <property type="component" value="Unassembled WGS sequence"/>
</dbReference>
<dbReference type="GO" id="GO:0005886">
    <property type="term" value="C:plasma membrane"/>
    <property type="evidence" value="ECO:0007669"/>
    <property type="project" value="UniProtKB-SubCell"/>
</dbReference>
<dbReference type="InterPro" id="IPR020846">
    <property type="entry name" value="MFS_dom"/>
</dbReference>
<reference evidence="8 9" key="1">
    <citation type="journal article" date="2012" name="Int. J. Syst. Evol. Microbiol.">
        <title>Marinomonas hwangdonensis sp. nov., isolated from seawater.</title>
        <authorList>
            <person name="Jung Y.T."/>
            <person name="Oh T.K."/>
            <person name="Yoon J.H."/>
        </authorList>
    </citation>
    <scope>NUCLEOTIDE SEQUENCE [LARGE SCALE GENOMIC DNA]</scope>
    <source>
        <strain evidence="8 9">HDW-15</strain>
    </source>
</reference>
<feature type="transmembrane region" description="Helical" evidence="6">
    <location>
        <begin position="144"/>
        <end position="162"/>
    </location>
</feature>
<keyword evidence="9" id="KW-1185">Reference proteome</keyword>
<proteinExistence type="predicted"/>
<evidence type="ECO:0000259" key="7">
    <source>
        <dbReference type="PROSITE" id="PS50850"/>
    </source>
</evidence>
<feature type="transmembrane region" description="Helical" evidence="6">
    <location>
        <begin position="288"/>
        <end position="305"/>
    </location>
</feature>
<keyword evidence="4 6" id="KW-1133">Transmembrane helix</keyword>
<dbReference type="RefSeq" id="WP_123095149.1">
    <property type="nucleotide sequence ID" value="NZ_RIZG01000003.1"/>
</dbReference>
<dbReference type="EMBL" id="RIZG01000003">
    <property type="protein sequence ID" value="RNF51577.1"/>
    <property type="molecule type" value="Genomic_DNA"/>
</dbReference>
<feature type="transmembrane region" description="Helical" evidence="6">
    <location>
        <begin position="174"/>
        <end position="193"/>
    </location>
</feature>
<gene>
    <name evidence="8" type="ORF">EBI00_06700</name>
</gene>
<feature type="transmembrane region" description="Helical" evidence="6">
    <location>
        <begin position="377"/>
        <end position="396"/>
    </location>
</feature>
<accession>A0A3M8Q645</accession>
<comment type="caution">
    <text evidence="8">The sequence shown here is derived from an EMBL/GenBank/DDBJ whole genome shotgun (WGS) entry which is preliminary data.</text>
</comment>
<protein>
    <submittedName>
        <fullName evidence="8">MFS transporter</fullName>
    </submittedName>
</protein>
<feature type="transmembrane region" description="Helical" evidence="6">
    <location>
        <begin position="109"/>
        <end position="132"/>
    </location>
</feature>
<evidence type="ECO:0000256" key="6">
    <source>
        <dbReference type="SAM" id="Phobius"/>
    </source>
</evidence>
<evidence type="ECO:0000313" key="8">
    <source>
        <dbReference type="EMBL" id="RNF51577.1"/>
    </source>
</evidence>
<organism evidence="8 9">
    <name type="scientific">Marinomonas hwangdonensis</name>
    <dbReference type="NCBI Taxonomy" id="1053647"/>
    <lineage>
        <taxon>Bacteria</taxon>
        <taxon>Pseudomonadati</taxon>
        <taxon>Pseudomonadota</taxon>
        <taxon>Gammaproteobacteria</taxon>
        <taxon>Oceanospirillales</taxon>
        <taxon>Oceanospirillaceae</taxon>
        <taxon>Marinomonas</taxon>
    </lineage>
</organism>
<dbReference type="AlphaFoldDB" id="A0A3M8Q645"/>
<keyword evidence="5 6" id="KW-0472">Membrane</keyword>
<feature type="transmembrane region" description="Helical" evidence="6">
    <location>
        <begin position="85"/>
        <end position="103"/>
    </location>
</feature>
<evidence type="ECO:0000256" key="1">
    <source>
        <dbReference type="ARBA" id="ARBA00004651"/>
    </source>
</evidence>
<dbReference type="PROSITE" id="PS50850">
    <property type="entry name" value="MFS"/>
    <property type="match status" value="1"/>
</dbReference>
<evidence type="ECO:0000313" key="9">
    <source>
        <dbReference type="Proteomes" id="UP000280507"/>
    </source>
</evidence>
<dbReference type="InterPro" id="IPR036259">
    <property type="entry name" value="MFS_trans_sf"/>
</dbReference>
<feature type="transmembrane region" description="Helical" evidence="6">
    <location>
        <begin position="21"/>
        <end position="39"/>
    </location>
</feature>
<dbReference type="GO" id="GO:0022857">
    <property type="term" value="F:transmembrane transporter activity"/>
    <property type="evidence" value="ECO:0007669"/>
    <property type="project" value="InterPro"/>
</dbReference>
<dbReference type="PANTHER" id="PTHR43124">
    <property type="entry name" value="PURINE EFFLUX PUMP PBUE"/>
    <property type="match status" value="1"/>
</dbReference>
<dbReference type="Pfam" id="PF07690">
    <property type="entry name" value="MFS_1"/>
    <property type="match status" value="1"/>
</dbReference>
<dbReference type="Gene3D" id="1.20.1250.20">
    <property type="entry name" value="MFS general substrate transporter like domains"/>
    <property type="match status" value="2"/>
</dbReference>
<feature type="domain" description="Major facilitator superfamily (MFS) profile" evidence="7">
    <location>
        <begin position="19"/>
        <end position="402"/>
    </location>
</feature>
<dbReference type="PANTHER" id="PTHR43124:SF3">
    <property type="entry name" value="CHLORAMPHENICOL EFFLUX PUMP RV0191"/>
    <property type="match status" value="1"/>
</dbReference>
<evidence type="ECO:0000256" key="5">
    <source>
        <dbReference type="ARBA" id="ARBA00023136"/>
    </source>
</evidence>
<dbReference type="OrthoDB" id="6095882at2"/>
<feature type="transmembrane region" description="Helical" evidence="6">
    <location>
        <begin position="224"/>
        <end position="245"/>
    </location>
</feature>
<feature type="transmembrane region" description="Helical" evidence="6">
    <location>
        <begin position="311"/>
        <end position="337"/>
    </location>
</feature>